<comment type="caution">
    <text evidence="2">The sequence shown here is derived from an EMBL/GenBank/DDBJ whole genome shotgun (WGS) entry which is preliminary data.</text>
</comment>
<dbReference type="Proteomes" id="UP000230405">
    <property type="component" value="Unassembled WGS sequence"/>
</dbReference>
<feature type="transmembrane region" description="Helical" evidence="1">
    <location>
        <begin position="58"/>
        <end position="80"/>
    </location>
</feature>
<feature type="transmembrane region" description="Helical" evidence="1">
    <location>
        <begin position="7"/>
        <end position="24"/>
    </location>
</feature>
<dbReference type="AlphaFoldDB" id="A0A2M7VGP6"/>
<feature type="transmembrane region" description="Helical" evidence="1">
    <location>
        <begin position="100"/>
        <end position="118"/>
    </location>
</feature>
<protein>
    <submittedName>
        <fullName evidence="2">Uncharacterized protein</fullName>
    </submittedName>
</protein>
<keyword evidence="1" id="KW-0812">Transmembrane</keyword>
<organism evidence="2 3">
    <name type="scientific">Candidatus Komeilibacteria bacterium CG_4_10_14_0_2_um_filter_37_10</name>
    <dbReference type="NCBI Taxonomy" id="1974470"/>
    <lineage>
        <taxon>Bacteria</taxon>
        <taxon>Candidatus Komeiliibacteriota</taxon>
    </lineage>
</organism>
<gene>
    <name evidence="2" type="ORF">COX77_00080</name>
</gene>
<feature type="transmembrane region" description="Helical" evidence="1">
    <location>
        <begin position="30"/>
        <end position="46"/>
    </location>
</feature>
<dbReference type="EMBL" id="PFPO01000002">
    <property type="protein sequence ID" value="PIZ99935.1"/>
    <property type="molecule type" value="Genomic_DNA"/>
</dbReference>
<reference evidence="3" key="1">
    <citation type="submission" date="2017-09" db="EMBL/GenBank/DDBJ databases">
        <title>Depth-based differentiation of microbial function through sediment-hosted aquifers and enrichment of novel symbionts in the deep terrestrial subsurface.</title>
        <authorList>
            <person name="Probst A.J."/>
            <person name="Ladd B."/>
            <person name="Jarett J.K."/>
            <person name="Geller-Mcgrath D.E."/>
            <person name="Sieber C.M.K."/>
            <person name="Emerson J.B."/>
            <person name="Anantharaman K."/>
            <person name="Thomas B.C."/>
            <person name="Malmstrom R."/>
            <person name="Stieglmeier M."/>
            <person name="Klingl A."/>
            <person name="Woyke T."/>
            <person name="Ryan C.M."/>
            <person name="Banfield J.F."/>
        </authorList>
    </citation>
    <scope>NUCLEOTIDE SEQUENCE [LARGE SCALE GENOMIC DNA]</scope>
</reference>
<proteinExistence type="predicted"/>
<sequence>MKDELLVPLYSVGLFIITVIALIFDNRGAALIAFIYFSFHFCLLDREGKLDLIRLLNLLLGLISLGHLAILSAVLLAFFFNLGNALSGINGGTGTLLPGFFHAPILWGTSITSMAYLWRFHVSILRHIQICFPVFFKKVLA</sequence>
<keyword evidence="1" id="KW-0472">Membrane</keyword>
<accession>A0A2M7VGP6</accession>
<evidence type="ECO:0000313" key="3">
    <source>
        <dbReference type="Proteomes" id="UP000230405"/>
    </source>
</evidence>
<evidence type="ECO:0000256" key="1">
    <source>
        <dbReference type="SAM" id="Phobius"/>
    </source>
</evidence>
<name>A0A2M7VGP6_9BACT</name>
<keyword evidence="1" id="KW-1133">Transmembrane helix</keyword>
<evidence type="ECO:0000313" key="2">
    <source>
        <dbReference type="EMBL" id="PIZ99935.1"/>
    </source>
</evidence>